<reference evidence="2" key="1">
    <citation type="journal article" date="2023" name="G3 (Bethesda)">
        <title>A reference genome for the long-term kleptoplast-retaining sea slug Elysia crispata morphotype clarki.</title>
        <authorList>
            <person name="Eastman K.E."/>
            <person name="Pendleton A.L."/>
            <person name="Shaikh M.A."/>
            <person name="Suttiyut T."/>
            <person name="Ogas R."/>
            <person name="Tomko P."/>
            <person name="Gavelis G."/>
            <person name="Widhalm J.R."/>
            <person name="Wisecaver J.H."/>
        </authorList>
    </citation>
    <scope>NUCLEOTIDE SEQUENCE</scope>
    <source>
        <strain evidence="2">ECLA1</strain>
    </source>
</reference>
<dbReference type="EMBL" id="JAWDGP010000303">
    <property type="protein sequence ID" value="KAK3801539.1"/>
    <property type="molecule type" value="Genomic_DNA"/>
</dbReference>
<comment type="caution">
    <text evidence="2">The sequence shown here is derived from an EMBL/GenBank/DDBJ whole genome shotgun (WGS) entry which is preliminary data.</text>
</comment>
<accession>A0AAE1EBH9</accession>
<proteinExistence type="predicted"/>
<evidence type="ECO:0000313" key="2">
    <source>
        <dbReference type="EMBL" id="KAK3801539.1"/>
    </source>
</evidence>
<feature type="compositionally biased region" description="Basic residues" evidence="1">
    <location>
        <begin position="47"/>
        <end position="64"/>
    </location>
</feature>
<evidence type="ECO:0000256" key="1">
    <source>
        <dbReference type="SAM" id="MobiDB-lite"/>
    </source>
</evidence>
<feature type="compositionally biased region" description="Basic and acidic residues" evidence="1">
    <location>
        <begin position="18"/>
        <end position="32"/>
    </location>
</feature>
<dbReference type="Proteomes" id="UP001283361">
    <property type="component" value="Unassembled WGS sequence"/>
</dbReference>
<evidence type="ECO:0000313" key="3">
    <source>
        <dbReference type="Proteomes" id="UP001283361"/>
    </source>
</evidence>
<dbReference type="AlphaFoldDB" id="A0AAE1EBH9"/>
<organism evidence="2 3">
    <name type="scientific">Elysia crispata</name>
    <name type="common">lettuce slug</name>
    <dbReference type="NCBI Taxonomy" id="231223"/>
    <lineage>
        <taxon>Eukaryota</taxon>
        <taxon>Metazoa</taxon>
        <taxon>Spiralia</taxon>
        <taxon>Lophotrochozoa</taxon>
        <taxon>Mollusca</taxon>
        <taxon>Gastropoda</taxon>
        <taxon>Heterobranchia</taxon>
        <taxon>Euthyneura</taxon>
        <taxon>Panpulmonata</taxon>
        <taxon>Sacoglossa</taxon>
        <taxon>Placobranchoidea</taxon>
        <taxon>Plakobranchidae</taxon>
        <taxon>Elysia</taxon>
    </lineage>
</organism>
<gene>
    <name evidence="2" type="ORF">RRG08_027302</name>
</gene>
<feature type="region of interest" description="Disordered" evidence="1">
    <location>
        <begin position="1"/>
        <end position="91"/>
    </location>
</feature>
<name>A0AAE1EBH9_9GAST</name>
<sequence length="91" mass="10538">MNRRNGVRGRCTNWQTGRKAEKRGDQETETRNQRQGTRGKTRPEMGRKRRKKERYRQEGRKKRLTICSPLAIISSGALSESPSPPRVERSG</sequence>
<keyword evidence="3" id="KW-1185">Reference proteome</keyword>
<protein>
    <submittedName>
        <fullName evidence="2">Uncharacterized protein</fullName>
    </submittedName>
</protein>